<evidence type="ECO:0000256" key="4">
    <source>
        <dbReference type="ARBA" id="ARBA00011738"/>
    </source>
</evidence>
<dbReference type="SUPFAM" id="SSF53850">
    <property type="entry name" value="Periplasmic binding protein-like II"/>
    <property type="match status" value="1"/>
</dbReference>
<dbReference type="RefSeq" id="WP_244147184.1">
    <property type="nucleotide sequence ID" value="NZ_CADFFP010000037.1"/>
</dbReference>
<keyword evidence="5" id="KW-0808">Transferase</keyword>
<dbReference type="Pfam" id="PF09084">
    <property type="entry name" value="NMT1"/>
    <property type="match status" value="1"/>
</dbReference>
<comment type="subunit">
    <text evidence="4">Homodimer.</text>
</comment>
<evidence type="ECO:0000313" key="13">
    <source>
        <dbReference type="EMBL" id="RAS20343.1"/>
    </source>
</evidence>
<evidence type="ECO:0000256" key="2">
    <source>
        <dbReference type="ARBA" id="ARBA00004948"/>
    </source>
</evidence>
<protein>
    <recommendedName>
        <fullName evidence="10">Thiamine pyrimidine synthase</fullName>
    </recommendedName>
</protein>
<evidence type="ECO:0000256" key="8">
    <source>
        <dbReference type="ARBA" id="ARBA00022977"/>
    </source>
</evidence>
<evidence type="ECO:0000313" key="14">
    <source>
        <dbReference type="Proteomes" id="UP000248918"/>
    </source>
</evidence>
<evidence type="ECO:0000256" key="10">
    <source>
        <dbReference type="ARBA" id="ARBA00033171"/>
    </source>
</evidence>
<keyword evidence="9" id="KW-0408">Iron</keyword>
<dbReference type="Proteomes" id="UP000248918">
    <property type="component" value="Unassembled WGS sequence"/>
</dbReference>
<dbReference type="GO" id="GO:0009228">
    <property type="term" value="P:thiamine biosynthetic process"/>
    <property type="evidence" value="ECO:0007669"/>
    <property type="project" value="UniProtKB-KW"/>
</dbReference>
<evidence type="ECO:0000256" key="1">
    <source>
        <dbReference type="ARBA" id="ARBA00003469"/>
    </source>
</evidence>
<evidence type="ECO:0000256" key="5">
    <source>
        <dbReference type="ARBA" id="ARBA00022679"/>
    </source>
</evidence>
<comment type="function">
    <text evidence="1">Responsible for the formation of the pyrimidine heterocycle in the thiamine biosynthesis pathway. Catalyzes the formation of hydroxymethylpyrimidine phosphate (HMP-P) from histidine and pyridoxal phosphate (PLP). The protein uses PLP and the active site histidine to form HMP-P, generating an inactive enzyme. The enzyme can only undergo a single turnover, which suggests it is a suicide enzyme.</text>
</comment>
<dbReference type="Gene3D" id="3.40.190.10">
    <property type="entry name" value="Periplasmic binding protein-like II"/>
    <property type="match status" value="2"/>
</dbReference>
<keyword evidence="8" id="KW-0784">Thiamine biosynthesis</keyword>
<dbReference type="InterPro" id="IPR015168">
    <property type="entry name" value="SsuA/THI5"/>
</dbReference>
<reference evidence="13 14" key="1">
    <citation type="submission" date="2018-06" db="EMBL/GenBank/DDBJ databases">
        <title>Genomic Encyclopedia of Type Strains, Phase III (KMG-III): the genomes of soil and plant-associated and newly described type strains.</title>
        <authorList>
            <person name="Whitman W."/>
        </authorList>
    </citation>
    <scope>NUCLEOTIDE SEQUENCE [LARGE SCALE GENOMIC DNA]</scope>
    <source>
        <strain evidence="13 14">LMG 23644</strain>
    </source>
</reference>
<evidence type="ECO:0000256" key="9">
    <source>
        <dbReference type="ARBA" id="ARBA00023004"/>
    </source>
</evidence>
<comment type="catalytic activity">
    <reaction evidence="11">
        <text>N(6)-(pyridoxal phosphate)-L-lysyl-[4-amino-5-hydroxymethyl-2-methylpyrimidine phosphate synthase] + L-histidyl-[4-amino-5-hydroxymethyl-2-methylpyrimidine phosphate synthase] + 2 Fe(3+) + 4 H2O = L-lysyl-[4-amino-5-hydroxymethyl-2-methylpyrimidine phosphate synthase] + (2S)-2-amino-5-hydroxy-4-oxopentanoyl-[4-amino-5-hydroxymethyl-2-methylpyrimidine phosphate synthase] + 4-amino-2-methyl-5-(phosphooxymethyl)pyrimidine + 3-oxopropanoate + 2 Fe(2+) + 2 H(+)</text>
        <dbReference type="Rhea" id="RHEA:65756"/>
        <dbReference type="Rhea" id="RHEA-COMP:16892"/>
        <dbReference type="Rhea" id="RHEA-COMP:16893"/>
        <dbReference type="Rhea" id="RHEA-COMP:16894"/>
        <dbReference type="Rhea" id="RHEA-COMP:16895"/>
        <dbReference type="ChEBI" id="CHEBI:15377"/>
        <dbReference type="ChEBI" id="CHEBI:15378"/>
        <dbReference type="ChEBI" id="CHEBI:29033"/>
        <dbReference type="ChEBI" id="CHEBI:29034"/>
        <dbReference type="ChEBI" id="CHEBI:29969"/>
        <dbReference type="ChEBI" id="CHEBI:29979"/>
        <dbReference type="ChEBI" id="CHEBI:33190"/>
        <dbReference type="ChEBI" id="CHEBI:58354"/>
        <dbReference type="ChEBI" id="CHEBI:143915"/>
        <dbReference type="ChEBI" id="CHEBI:157692"/>
    </reaction>
    <physiologicalReaction direction="left-to-right" evidence="11">
        <dbReference type="Rhea" id="RHEA:65757"/>
    </physiologicalReaction>
</comment>
<comment type="similarity">
    <text evidence="3">Belongs to the NMT1/THI5 family.</text>
</comment>
<evidence type="ECO:0000256" key="7">
    <source>
        <dbReference type="ARBA" id="ARBA00022898"/>
    </source>
</evidence>
<dbReference type="PANTHER" id="PTHR31528:SF1">
    <property type="entry name" value="4-AMINO-5-HYDROXYMETHYL-2-METHYLPYRIMIDINE PHOSPHATE SYNTHASE THI11-RELATED"/>
    <property type="match status" value="1"/>
</dbReference>
<feature type="domain" description="SsuA/THI5-like" evidence="12">
    <location>
        <begin position="105"/>
        <end position="320"/>
    </location>
</feature>
<accession>A0A329BBY5</accession>
<evidence type="ECO:0000256" key="6">
    <source>
        <dbReference type="ARBA" id="ARBA00022723"/>
    </source>
</evidence>
<organism evidence="13 14">
    <name type="scientific">Paraburkholderia bryophila</name>
    <dbReference type="NCBI Taxonomy" id="420952"/>
    <lineage>
        <taxon>Bacteria</taxon>
        <taxon>Pseudomonadati</taxon>
        <taxon>Pseudomonadota</taxon>
        <taxon>Betaproteobacteria</taxon>
        <taxon>Burkholderiales</taxon>
        <taxon>Burkholderiaceae</taxon>
        <taxon>Paraburkholderia</taxon>
    </lineage>
</organism>
<dbReference type="PANTHER" id="PTHR31528">
    <property type="entry name" value="4-AMINO-5-HYDROXYMETHYL-2-METHYLPYRIMIDINE PHOSPHATE SYNTHASE THI11-RELATED"/>
    <property type="match status" value="1"/>
</dbReference>
<proteinExistence type="inferred from homology"/>
<comment type="caution">
    <text evidence="13">The sequence shown here is derived from an EMBL/GenBank/DDBJ whole genome shotgun (WGS) entry which is preliminary data.</text>
</comment>
<evidence type="ECO:0000256" key="3">
    <source>
        <dbReference type="ARBA" id="ARBA00009406"/>
    </source>
</evidence>
<dbReference type="InterPro" id="IPR027939">
    <property type="entry name" value="NMT1/THI5"/>
</dbReference>
<keyword evidence="7" id="KW-0663">Pyridoxal phosphate</keyword>
<name>A0A329BBY5_9BURK</name>
<keyword evidence="6" id="KW-0479">Metal-binding</keyword>
<dbReference type="AlphaFoldDB" id="A0A329BBY5"/>
<dbReference type="GO" id="GO:0016740">
    <property type="term" value="F:transferase activity"/>
    <property type="evidence" value="ECO:0007669"/>
    <property type="project" value="UniProtKB-KW"/>
</dbReference>
<dbReference type="GO" id="GO:0046872">
    <property type="term" value="F:metal ion binding"/>
    <property type="evidence" value="ECO:0007669"/>
    <property type="project" value="UniProtKB-KW"/>
</dbReference>
<evidence type="ECO:0000259" key="12">
    <source>
        <dbReference type="Pfam" id="PF09084"/>
    </source>
</evidence>
<dbReference type="EMBL" id="QLTK01000038">
    <property type="protein sequence ID" value="RAS20343.1"/>
    <property type="molecule type" value="Genomic_DNA"/>
</dbReference>
<sequence>MSQPIRHAFLQRIMQRPMQLLMRPFMPKLVLQVSQQILPPIANQISRPVAQCTPARLVQPAASPARRIAAGAAALAAVALFASAHAQAADAVRVNLAWLPQGSTGGILLAQSKGYYREAGLDVSVMRGYGGQRTVNEVDGGLFEFGYGDPVSVMLNRAHGGHAVMVGAINTRWPGAMCYLERPGFKVTSPKDLAGLTLGGGGASPVQNIMPAWLKQNGLAPDAIKTVRLDPAVINTALLQKRIDLSECWEGASLPVQAALAKRAGQQLGRVFYRDFGLDMMGNGLVTTDTFVAQHPDVVKRFVAATYRGYALMREHPQEAADAIAAQYPVLDKTILLQQIVETNGLISDNPADHKTGWLRPARMESTAAFVSRAFGTGAKVKAADLYTNRFVE</sequence>
<evidence type="ECO:0000256" key="11">
    <source>
        <dbReference type="ARBA" id="ARBA00048179"/>
    </source>
</evidence>
<gene>
    <name evidence="13" type="ORF">BX591_13811</name>
</gene>
<comment type="pathway">
    <text evidence="2">Cofactor biosynthesis; thiamine diphosphate biosynthesis.</text>
</comment>